<dbReference type="EMBL" id="LAVV01012861">
    <property type="protein sequence ID" value="KNZ46254.1"/>
    <property type="molecule type" value="Genomic_DNA"/>
</dbReference>
<evidence type="ECO:0000313" key="3">
    <source>
        <dbReference type="Proteomes" id="UP000037035"/>
    </source>
</evidence>
<feature type="region of interest" description="Disordered" evidence="1">
    <location>
        <begin position="206"/>
        <end position="228"/>
    </location>
</feature>
<feature type="region of interest" description="Disordered" evidence="1">
    <location>
        <begin position="252"/>
        <end position="307"/>
    </location>
</feature>
<dbReference type="AlphaFoldDB" id="A0A0L6UCG3"/>
<evidence type="ECO:0000313" key="2">
    <source>
        <dbReference type="EMBL" id="KNZ46254.1"/>
    </source>
</evidence>
<sequence length="342" mass="37694">METLILMIRTEKKLLLVDSAAGRRDSRWHHAEEHQAPGRMKPSPLDKRLQYSLLDRFPARYPPPDMSQPFVSTHLSGINHFHPGTITLHQLPNVDPAHAQSSATPELGFQPIHLLKFALLLIAFLAIPLLSTTKAFPRPLGNSSRKPSGKNSHRRRRLNCCQLPASYQPPQSVVDAPFVPLPTRRHFRISHVGNLTRLPAGTVVYTNQSSSSDSDGYSSEDAHHPEPPLQFRLVFGKRLRGEEVEFKGLSAMKGSRLAARSSHQPSRSSSSSSLSSATPEHSVALPGHHCQASPADSDTIPQQSRSMSQKKAISFAATTQACTYRISTQIDSGLSFLSCQLK</sequence>
<proteinExistence type="predicted"/>
<dbReference type="VEuPathDB" id="FungiDB:VP01_742g5"/>
<protein>
    <submittedName>
        <fullName evidence="2">Uncharacterized protein</fullName>
    </submittedName>
</protein>
<dbReference type="Proteomes" id="UP000037035">
    <property type="component" value="Unassembled WGS sequence"/>
</dbReference>
<accession>A0A0L6UCG3</accession>
<feature type="region of interest" description="Disordered" evidence="1">
    <location>
        <begin position="136"/>
        <end position="155"/>
    </location>
</feature>
<comment type="caution">
    <text evidence="2">The sequence shown here is derived from an EMBL/GenBank/DDBJ whole genome shotgun (WGS) entry which is preliminary data.</text>
</comment>
<evidence type="ECO:0000256" key="1">
    <source>
        <dbReference type="SAM" id="MobiDB-lite"/>
    </source>
</evidence>
<gene>
    <name evidence="2" type="ORF">VP01_742g5</name>
</gene>
<keyword evidence="3" id="KW-1185">Reference proteome</keyword>
<organism evidence="2 3">
    <name type="scientific">Puccinia sorghi</name>
    <dbReference type="NCBI Taxonomy" id="27349"/>
    <lineage>
        <taxon>Eukaryota</taxon>
        <taxon>Fungi</taxon>
        <taxon>Dikarya</taxon>
        <taxon>Basidiomycota</taxon>
        <taxon>Pucciniomycotina</taxon>
        <taxon>Pucciniomycetes</taxon>
        <taxon>Pucciniales</taxon>
        <taxon>Pucciniaceae</taxon>
        <taxon>Puccinia</taxon>
    </lineage>
</organism>
<dbReference type="OrthoDB" id="2507718at2759"/>
<feature type="compositionally biased region" description="Low complexity" evidence="1">
    <location>
        <begin position="261"/>
        <end position="276"/>
    </location>
</feature>
<feature type="compositionally biased region" description="Low complexity" evidence="1">
    <location>
        <begin position="209"/>
        <end position="219"/>
    </location>
</feature>
<feature type="compositionally biased region" description="Polar residues" evidence="1">
    <location>
        <begin position="294"/>
        <end position="307"/>
    </location>
</feature>
<name>A0A0L6UCG3_9BASI</name>
<reference evidence="2 3" key="1">
    <citation type="submission" date="2015-08" db="EMBL/GenBank/DDBJ databases">
        <title>Next Generation Sequencing and Analysis of the Genome of Puccinia sorghi L Schw, the Causal Agent of Maize Common Rust.</title>
        <authorList>
            <person name="Rochi L."/>
            <person name="Burguener G."/>
            <person name="Darino M."/>
            <person name="Turjanski A."/>
            <person name="Kreff E."/>
            <person name="Dieguez M.J."/>
            <person name="Sacco F."/>
        </authorList>
    </citation>
    <scope>NUCLEOTIDE SEQUENCE [LARGE SCALE GENOMIC DNA]</scope>
    <source>
        <strain evidence="2 3">RO10H11247</strain>
    </source>
</reference>